<keyword evidence="3" id="KW-0808">Transferase</keyword>
<keyword evidence="1" id="KW-1133">Transmembrane helix</keyword>
<comment type="caution">
    <text evidence="3">The sequence shown here is derived from an EMBL/GenBank/DDBJ whole genome shotgun (WGS) entry which is preliminary data.</text>
</comment>
<dbReference type="RefSeq" id="WP_169833505.1">
    <property type="nucleotide sequence ID" value="NZ_MCRJ01000022.1"/>
</dbReference>
<proteinExistence type="predicted"/>
<keyword evidence="4" id="KW-1185">Reference proteome</keyword>
<dbReference type="EMBL" id="MCRJ01000022">
    <property type="protein sequence ID" value="ODN71382.1"/>
    <property type="molecule type" value="Genomic_DNA"/>
</dbReference>
<keyword evidence="1" id="KW-0812">Transmembrane</keyword>
<dbReference type="PANTHER" id="PTHR23028:SF134">
    <property type="entry name" value="PUTATIVE (AFU_ORTHOLOGUE AFUA_4G08520)-RELATED"/>
    <property type="match status" value="1"/>
</dbReference>
<feature type="transmembrane region" description="Helical" evidence="1">
    <location>
        <begin position="70"/>
        <end position="93"/>
    </location>
</feature>
<keyword evidence="3" id="KW-0012">Acyltransferase</keyword>
<name>A0A1E3H4Z6_9HYPH</name>
<evidence type="ECO:0000256" key="1">
    <source>
        <dbReference type="SAM" id="Phobius"/>
    </source>
</evidence>
<dbReference type="InterPro" id="IPR050879">
    <property type="entry name" value="Acyltransferase_3"/>
</dbReference>
<dbReference type="PANTHER" id="PTHR23028">
    <property type="entry name" value="ACETYLTRANSFERASE"/>
    <property type="match status" value="1"/>
</dbReference>
<dbReference type="Proteomes" id="UP000094622">
    <property type="component" value="Unassembled WGS sequence"/>
</dbReference>
<sequence>MTIEDVRFNPRDYVSAEPMETTVVPAAVPAAFDRPFSAPLHGVRGVAALAVVWSHVLALLAVASPTLLPLGFMSGGGAAVALFYVLSGAVLAISLKRFAPSIPAFAAYGVRRLFRLYPLLIATTAFGFGYAS</sequence>
<protein>
    <submittedName>
        <fullName evidence="3">Acyltransferase family protein</fullName>
    </submittedName>
</protein>
<organism evidence="3 4">
    <name type="scientific">Methylobrevis pamukkalensis</name>
    <dbReference type="NCBI Taxonomy" id="1439726"/>
    <lineage>
        <taxon>Bacteria</taxon>
        <taxon>Pseudomonadati</taxon>
        <taxon>Pseudomonadota</taxon>
        <taxon>Alphaproteobacteria</taxon>
        <taxon>Hyphomicrobiales</taxon>
        <taxon>Pleomorphomonadaceae</taxon>
        <taxon>Methylobrevis</taxon>
    </lineage>
</organism>
<dbReference type="GO" id="GO:0016747">
    <property type="term" value="F:acyltransferase activity, transferring groups other than amino-acyl groups"/>
    <property type="evidence" value="ECO:0007669"/>
    <property type="project" value="InterPro"/>
</dbReference>
<dbReference type="InterPro" id="IPR002656">
    <property type="entry name" value="Acyl_transf_3_dom"/>
</dbReference>
<evidence type="ECO:0000313" key="4">
    <source>
        <dbReference type="Proteomes" id="UP000094622"/>
    </source>
</evidence>
<feature type="transmembrane region" description="Helical" evidence="1">
    <location>
        <begin position="43"/>
        <end position="64"/>
    </location>
</feature>
<feature type="domain" description="Acyltransferase 3" evidence="2">
    <location>
        <begin position="40"/>
        <end position="128"/>
    </location>
</feature>
<keyword evidence="1" id="KW-0472">Membrane</keyword>
<gene>
    <name evidence="3" type="ORF">A6302_01246</name>
</gene>
<reference evidence="3 4" key="1">
    <citation type="submission" date="2016-07" db="EMBL/GenBank/DDBJ databases">
        <title>Draft Genome Sequence of Methylobrevis pamukkalensis PK2.</title>
        <authorList>
            <person name="Vasilenko O.V."/>
            <person name="Doronina N.V."/>
            <person name="Shmareva M.N."/>
            <person name="Tarlachkov S.V."/>
            <person name="Mustakhimov I."/>
            <person name="Trotsenko Y.A."/>
        </authorList>
    </citation>
    <scope>NUCLEOTIDE SEQUENCE [LARGE SCALE GENOMIC DNA]</scope>
    <source>
        <strain evidence="3 4">PK2</strain>
    </source>
</reference>
<accession>A0A1E3H4Z6</accession>
<dbReference type="Pfam" id="PF01757">
    <property type="entry name" value="Acyl_transf_3"/>
    <property type="match status" value="1"/>
</dbReference>
<evidence type="ECO:0000259" key="2">
    <source>
        <dbReference type="Pfam" id="PF01757"/>
    </source>
</evidence>
<feature type="transmembrane region" description="Helical" evidence="1">
    <location>
        <begin position="114"/>
        <end position="131"/>
    </location>
</feature>
<evidence type="ECO:0000313" key="3">
    <source>
        <dbReference type="EMBL" id="ODN71382.1"/>
    </source>
</evidence>
<dbReference type="AlphaFoldDB" id="A0A1E3H4Z6"/>